<protein>
    <submittedName>
        <fullName evidence="1">Uncharacterized protein</fullName>
    </submittedName>
</protein>
<dbReference type="Proteomes" id="UP000094526">
    <property type="component" value="Unassembled WGS sequence"/>
</dbReference>
<name>A0A1C1CLI2_9EURO</name>
<dbReference type="AlphaFoldDB" id="A0A1C1CLI2"/>
<proteinExistence type="predicted"/>
<gene>
    <name evidence="1" type="ORF">CLCR_05278</name>
</gene>
<keyword evidence="2" id="KW-1185">Reference proteome</keyword>
<comment type="caution">
    <text evidence="1">The sequence shown here is derived from an EMBL/GenBank/DDBJ whole genome shotgun (WGS) entry which is preliminary data.</text>
</comment>
<evidence type="ECO:0000313" key="2">
    <source>
        <dbReference type="Proteomes" id="UP000094526"/>
    </source>
</evidence>
<dbReference type="EMBL" id="LGRB01000011">
    <property type="protein sequence ID" value="OCT49347.1"/>
    <property type="molecule type" value="Genomic_DNA"/>
</dbReference>
<evidence type="ECO:0000313" key="1">
    <source>
        <dbReference type="EMBL" id="OCT49347.1"/>
    </source>
</evidence>
<accession>A0A1C1CLI2</accession>
<dbReference type="VEuPathDB" id="FungiDB:CLCR_05278"/>
<sequence>MAWEEDDSGEFDKADSQSCVVVLSLDVMEARNVSPSWSEEGEVKTGLAAKFPSERSRRYYSSAWDKTRHVDSIQLLQVFLSRLDHAWTVAGKERRPVALHSRSKSQEL</sequence>
<reference evidence="2" key="1">
    <citation type="submission" date="2015-07" db="EMBL/GenBank/DDBJ databases">
        <authorList>
            <person name="Teixeira M.M."/>
            <person name="Souza R.C."/>
            <person name="Almeida L.G."/>
            <person name="Vicente V.A."/>
            <person name="de Hoog S."/>
            <person name="Bocca A.L."/>
            <person name="de Almeida S.R."/>
            <person name="Vasconcelos A.T."/>
            <person name="Felipe M.S."/>
        </authorList>
    </citation>
    <scope>NUCLEOTIDE SEQUENCE [LARGE SCALE GENOMIC DNA]</scope>
    <source>
        <strain evidence="2">KSF</strain>
    </source>
</reference>
<organism evidence="1 2">
    <name type="scientific">Cladophialophora carrionii</name>
    <dbReference type="NCBI Taxonomy" id="86049"/>
    <lineage>
        <taxon>Eukaryota</taxon>
        <taxon>Fungi</taxon>
        <taxon>Dikarya</taxon>
        <taxon>Ascomycota</taxon>
        <taxon>Pezizomycotina</taxon>
        <taxon>Eurotiomycetes</taxon>
        <taxon>Chaetothyriomycetidae</taxon>
        <taxon>Chaetothyriales</taxon>
        <taxon>Herpotrichiellaceae</taxon>
        <taxon>Cladophialophora</taxon>
    </lineage>
</organism>